<dbReference type="SUPFAM" id="SSF51182">
    <property type="entry name" value="RmlC-like cupins"/>
    <property type="match status" value="1"/>
</dbReference>
<dbReference type="Proteomes" id="UP000293296">
    <property type="component" value="Chromosome"/>
</dbReference>
<dbReference type="EMBL" id="CP026538">
    <property type="protein sequence ID" value="QAZ66517.1"/>
    <property type="molecule type" value="Genomic_DNA"/>
</dbReference>
<name>A0A4P6HHN2_9BACT</name>
<evidence type="ECO:0000313" key="2">
    <source>
        <dbReference type="EMBL" id="QAZ66517.1"/>
    </source>
</evidence>
<evidence type="ECO:0000259" key="1">
    <source>
        <dbReference type="Pfam" id="PF07883"/>
    </source>
</evidence>
<dbReference type="Pfam" id="PF07883">
    <property type="entry name" value="Cupin_2"/>
    <property type="match status" value="1"/>
</dbReference>
<reference evidence="2 3" key="1">
    <citation type="submission" date="2018-02" db="EMBL/GenBank/DDBJ databases">
        <title>Genome sequence of Desulfovibrio carbinolicus DSM 3852.</title>
        <authorList>
            <person name="Wilbanks E."/>
            <person name="Skennerton C.T."/>
            <person name="Orphan V.J."/>
        </authorList>
    </citation>
    <scope>NUCLEOTIDE SEQUENCE [LARGE SCALE GENOMIC DNA]</scope>
    <source>
        <strain evidence="2 3">DSM 3852</strain>
    </source>
</reference>
<organism evidence="2 3">
    <name type="scientific">Solidesulfovibrio carbinolicus</name>
    <dbReference type="NCBI Taxonomy" id="296842"/>
    <lineage>
        <taxon>Bacteria</taxon>
        <taxon>Pseudomonadati</taxon>
        <taxon>Thermodesulfobacteriota</taxon>
        <taxon>Desulfovibrionia</taxon>
        <taxon>Desulfovibrionales</taxon>
        <taxon>Desulfovibrionaceae</taxon>
        <taxon>Solidesulfovibrio</taxon>
    </lineage>
</organism>
<proteinExistence type="predicted"/>
<dbReference type="OrthoDB" id="1682325at2"/>
<keyword evidence="3" id="KW-1185">Reference proteome</keyword>
<protein>
    <submittedName>
        <fullName evidence="2">Cupin</fullName>
    </submittedName>
</protein>
<dbReference type="AlphaFoldDB" id="A0A4P6HHN2"/>
<dbReference type="RefSeq" id="WP_129349851.1">
    <property type="nucleotide sequence ID" value="NZ_CP026538.1"/>
</dbReference>
<feature type="domain" description="Cupin type-2" evidence="1">
    <location>
        <begin position="57"/>
        <end position="114"/>
    </location>
</feature>
<dbReference type="Gene3D" id="2.60.120.10">
    <property type="entry name" value="Jelly Rolls"/>
    <property type="match status" value="1"/>
</dbReference>
<accession>A0A4P6HHN2</accession>
<evidence type="ECO:0000313" key="3">
    <source>
        <dbReference type="Proteomes" id="UP000293296"/>
    </source>
</evidence>
<dbReference type="InterPro" id="IPR011051">
    <property type="entry name" value="RmlC_Cupin_sf"/>
</dbReference>
<dbReference type="InterPro" id="IPR013096">
    <property type="entry name" value="Cupin_2"/>
</dbReference>
<sequence length="130" mass="13805">MQDTAASILTKGRAVHTLTNVRDAEALPWQDHPAFAGVRLRHLVTAADTEGRLSCHIVRLDPGASLAGHVHDRQWELHEVVCGSGTADLAGRQTDYAPGVTAVIPRGTPHAVTAGDQGLCLLAKFFPALL</sequence>
<gene>
    <name evidence="2" type="ORF">C3Y92_04370</name>
</gene>
<dbReference type="InterPro" id="IPR014710">
    <property type="entry name" value="RmlC-like_jellyroll"/>
</dbReference>
<dbReference type="KEGG" id="dcb:C3Y92_04370"/>